<keyword evidence="2" id="KW-0472">Membrane</keyword>
<dbReference type="PATRIC" id="fig|1705565.3.peg.4938"/>
<name>A0A0M1P6W3_9BACL</name>
<evidence type="ECO:0000313" key="4">
    <source>
        <dbReference type="Proteomes" id="UP000036932"/>
    </source>
</evidence>
<gene>
    <name evidence="3" type="ORF">AM231_14480</name>
</gene>
<evidence type="ECO:0008006" key="5">
    <source>
        <dbReference type="Google" id="ProtNLM"/>
    </source>
</evidence>
<dbReference type="Proteomes" id="UP000036932">
    <property type="component" value="Unassembled WGS sequence"/>
</dbReference>
<comment type="caution">
    <text evidence="3">The sequence shown here is derived from an EMBL/GenBank/DDBJ whole genome shotgun (WGS) entry which is preliminary data.</text>
</comment>
<keyword evidence="1" id="KW-0175">Coiled coil</keyword>
<dbReference type="InterPro" id="IPR025143">
    <property type="entry name" value="DUF4083"/>
</dbReference>
<keyword evidence="4" id="KW-1185">Reference proteome</keyword>
<dbReference type="Pfam" id="PF13314">
    <property type="entry name" value="DUF4083"/>
    <property type="match status" value="1"/>
</dbReference>
<evidence type="ECO:0000256" key="2">
    <source>
        <dbReference type="SAM" id="Phobius"/>
    </source>
</evidence>
<sequence>MATWMLAASLIYQIIIVVLMVLFFIGLYRFVSRLIQHTKNTKESLRRLEEKVDKLHEELNNINR</sequence>
<keyword evidence="2" id="KW-1133">Transmembrane helix</keyword>
<protein>
    <recommendedName>
        <fullName evidence="5">DUF4083 domain-containing protein</fullName>
    </recommendedName>
</protein>
<evidence type="ECO:0000256" key="1">
    <source>
        <dbReference type="SAM" id="Coils"/>
    </source>
</evidence>
<dbReference type="OrthoDB" id="2666744at2"/>
<feature type="transmembrane region" description="Helical" evidence="2">
    <location>
        <begin position="6"/>
        <end position="31"/>
    </location>
</feature>
<proteinExistence type="predicted"/>
<dbReference type="AlphaFoldDB" id="A0A0M1P6W3"/>
<reference evidence="4" key="1">
    <citation type="submission" date="2015-08" db="EMBL/GenBank/DDBJ databases">
        <title>Genome sequencing project for genomic taxonomy and phylogenomics of Bacillus-like bacteria.</title>
        <authorList>
            <person name="Liu B."/>
            <person name="Wang J."/>
            <person name="Zhu Y."/>
            <person name="Liu G."/>
            <person name="Chen Q."/>
            <person name="Chen Z."/>
            <person name="Lan J."/>
            <person name="Che J."/>
            <person name="Ge C."/>
            <person name="Shi H."/>
            <person name="Pan Z."/>
            <person name="Liu X."/>
        </authorList>
    </citation>
    <scope>NUCLEOTIDE SEQUENCE [LARGE SCALE GENOMIC DNA]</scope>
    <source>
        <strain evidence="4">FJAT-22460</strain>
    </source>
</reference>
<organism evidence="3 4">
    <name type="scientific">Paenibacillus solani</name>
    <dbReference type="NCBI Taxonomy" id="1705565"/>
    <lineage>
        <taxon>Bacteria</taxon>
        <taxon>Bacillati</taxon>
        <taxon>Bacillota</taxon>
        <taxon>Bacilli</taxon>
        <taxon>Bacillales</taxon>
        <taxon>Paenibacillaceae</taxon>
        <taxon>Paenibacillus</taxon>
    </lineage>
</organism>
<accession>A0A0M1P6W3</accession>
<feature type="coiled-coil region" evidence="1">
    <location>
        <begin position="31"/>
        <end position="58"/>
    </location>
</feature>
<keyword evidence="2" id="KW-0812">Transmembrane</keyword>
<dbReference type="RefSeq" id="WP_054403164.1">
    <property type="nucleotide sequence ID" value="NZ_LIUT01000001.1"/>
</dbReference>
<evidence type="ECO:0000313" key="3">
    <source>
        <dbReference type="EMBL" id="KOR90221.1"/>
    </source>
</evidence>
<dbReference type="EMBL" id="LIUT01000001">
    <property type="protein sequence ID" value="KOR90221.1"/>
    <property type="molecule type" value="Genomic_DNA"/>
</dbReference>